<accession>A0A423XDV9</accession>
<feature type="compositionally biased region" description="Polar residues" evidence="1">
    <location>
        <begin position="322"/>
        <end position="350"/>
    </location>
</feature>
<feature type="region of interest" description="Disordered" evidence="1">
    <location>
        <begin position="297"/>
        <end position="457"/>
    </location>
</feature>
<proteinExistence type="predicted"/>
<feature type="region of interest" description="Disordered" evidence="1">
    <location>
        <begin position="206"/>
        <end position="284"/>
    </location>
</feature>
<evidence type="ECO:0000256" key="1">
    <source>
        <dbReference type="SAM" id="MobiDB-lite"/>
    </source>
</evidence>
<feature type="compositionally biased region" description="Low complexity" evidence="1">
    <location>
        <begin position="380"/>
        <end position="390"/>
    </location>
</feature>
<feature type="compositionally biased region" description="Polar residues" evidence="1">
    <location>
        <begin position="239"/>
        <end position="251"/>
    </location>
</feature>
<feature type="region of interest" description="Disordered" evidence="1">
    <location>
        <begin position="16"/>
        <end position="115"/>
    </location>
</feature>
<keyword evidence="3" id="KW-1185">Reference proteome</keyword>
<sequence>MSGWGDKDKLDAARALQATFFGRSPGSPGSRGGAIGRGRGRGRGHGSVSPGPVHGLDNSGTSSSGGGNNNNMTSAGRGRGGFGGNNDNMTSAGRGRGGFGGNNTARGGGQRPTAHLATPNEFFAVLNKDNKTAGHTVGTTAVSSAPGTSSGAAQKIVGMHADTSGGPMEIDKPARPNDNAAITRDMSHGLMASQWANASVVAGHTHGDTAMGGGNSGQSVGRYSGTGAHSVAHKKTVQRAESLQGAQSTAGTKAGLSSSRWAGPSPPSPPSPPPPNPSELPPVYRSENWIKDYHEEHKSKATPQGRLPQVGPAGQANGGPRGSNTQPAVHTSQVNGQHNTRPNAQPTLNLSGGGIAVQPAQQPSQTAHRIVGNAGQHSAQFPQPFQQPSQTAHRIVGNAGQHSAQSSQPVQQPSQSAHRIGGNTGQQSAQSSQRSQDPFDDPDFKDFWENHYMRNKG</sequence>
<feature type="compositionally biased region" description="Low complexity" evidence="1">
    <location>
        <begin position="401"/>
        <end position="418"/>
    </location>
</feature>
<feature type="compositionally biased region" description="Pro residues" evidence="1">
    <location>
        <begin position="264"/>
        <end position="280"/>
    </location>
</feature>
<dbReference type="AlphaFoldDB" id="A0A423XDV9"/>
<name>A0A423XDV9_9PEZI</name>
<feature type="compositionally biased region" description="Gly residues" evidence="1">
    <location>
        <begin position="94"/>
        <end position="110"/>
    </location>
</feature>
<organism evidence="2 3">
    <name type="scientific">Cytospora leucostoma</name>
    <dbReference type="NCBI Taxonomy" id="1230097"/>
    <lineage>
        <taxon>Eukaryota</taxon>
        <taxon>Fungi</taxon>
        <taxon>Dikarya</taxon>
        <taxon>Ascomycota</taxon>
        <taxon>Pezizomycotina</taxon>
        <taxon>Sordariomycetes</taxon>
        <taxon>Sordariomycetidae</taxon>
        <taxon>Diaporthales</taxon>
        <taxon>Cytosporaceae</taxon>
        <taxon>Cytospora</taxon>
    </lineage>
</organism>
<evidence type="ECO:0000313" key="3">
    <source>
        <dbReference type="Proteomes" id="UP000285146"/>
    </source>
</evidence>
<comment type="caution">
    <text evidence="2">The sequence shown here is derived from an EMBL/GenBank/DDBJ whole genome shotgun (WGS) entry which is preliminary data.</text>
</comment>
<dbReference type="Proteomes" id="UP000285146">
    <property type="component" value="Unassembled WGS sequence"/>
</dbReference>
<gene>
    <name evidence="2" type="ORF">VPNG_03966</name>
</gene>
<evidence type="ECO:0000313" key="2">
    <source>
        <dbReference type="EMBL" id="ROW14315.1"/>
    </source>
</evidence>
<feature type="compositionally biased region" description="Low complexity" evidence="1">
    <location>
        <begin position="46"/>
        <end position="62"/>
    </location>
</feature>
<reference evidence="2 3" key="1">
    <citation type="submission" date="2015-09" db="EMBL/GenBank/DDBJ databases">
        <title>Host preference determinants of Valsa canker pathogens revealed by comparative genomics.</title>
        <authorList>
            <person name="Yin Z."/>
            <person name="Huang L."/>
        </authorList>
    </citation>
    <scope>NUCLEOTIDE SEQUENCE [LARGE SCALE GENOMIC DNA]</scope>
    <source>
        <strain evidence="2 3">SXYLt</strain>
    </source>
</reference>
<feature type="compositionally biased region" description="Low complexity" evidence="1">
    <location>
        <begin position="426"/>
        <end position="436"/>
    </location>
</feature>
<dbReference type="EMBL" id="LKEB01000014">
    <property type="protein sequence ID" value="ROW14315.1"/>
    <property type="molecule type" value="Genomic_DNA"/>
</dbReference>
<protein>
    <submittedName>
        <fullName evidence="2">Uncharacterized protein</fullName>
    </submittedName>
</protein>
<dbReference type="InParanoid" id="A0A423XDV9"/>
<feature type="compositionally biased region" description="Basic and acidic residues" evidence="1">
    <location>
        <begin position="442"/>
        <end position="457"/>
    </location>
</feature>